<dbReference type="Proteomes" id="UP000475117">
    <property type="component" value="Chromosome"/>
</dbReference>
<evidence type="ECO:0000313" key="4">
    <source>
        <dbReference type="EMBL" id="QQL45662.1"/>
    </source>
</evidence>
<dbReference type="InterPro" id="IPR050698">
    <property type="entry name" value="MBL"/>
</dbReference>
<evidence type="ECO:0000259" key="2">
    <source>
        <dbReference type="SMART" id="SM00849"/>
    </source>
</evidence>
<name>A0A6B3LE98_9BACT</name>
<dbReference type="Gene3D" id="3.40.50.10890">
    <property type="match status" value="1"/>
</dbReference>
<dbReference type="CDD" id="cd16295">
    <property type="entry name" value="TTHA0252-CPSF-like_MBL-fold"/>
    <property type="match status" value="1"/>
</dbReference>
<dbReference type="PANTHER" id="PTHR11203:SF37">
    <property type="entry name" value="INTEGRATOR COMPLEX SUBUNIT 11"/>
    <property type="match status" value="1"/>
</dbReference>
<dbReference type="EMBL" id="CP066776">
    <property type="protein sequence ID" value="QQL45662.1"/>
    <property type="molecule type" value="Genomic_DNA"/>
</dbReference>
<organism evidence="4 5">
    <name type="scientific">Sulfuriroseicoccus oceanibius</name>
    <dbReference type="NCBI Taxonomy" id="2707525"/>
    <lineage>
        <taxon>Bacteria</taxon>
        <taxon>Pseudomonadati</taxon>
        <taxon>Verrucomicrobiota</taxon>
        <taxon>Verrucomicrobiia</taxon>
        <taxon>Verrucomicrobiales</taxon>
        <taxon>Verrucomicrobiaceae</taxon>
        <taxon>Sulfuriroseicoccus</taxon>
    </lineage>
</organism>
<dbReference type="InterPro" id="IPR001279">
    <property type="entry name" value="Metallo-B-lactamas"/>
</dbReference>
<dbReference type="SMART" id="SM00849">
    <property type="entry name" value="Lactamase_B"/>
    <property type="match status" value="1"/>
</dbReference>
<evidence type="ECO:0000256" key="1">
    <source>
        <dbReference type="ARBA" id="ARBA00022801"/>
    </source>
</evidence>
<dbReference type="InterPro" id="IPR036866">
    <property type="entry name" value="RibonucZ/Hydroxyglut_hydro"/>
</dbReference>
<proteinExistence type="predicted"/>
<dbReference type="PANTHER" id="PTHR11203">
    <property type="entry name" value="CLEAVAGE AND POLYADENYLATION SPECIFICITY FACTOR FAMILY MEMBER"/>
    <property type="match status" value="1"/>
</dbReference>
<protein>
    <submittedName>
        <fullName evidence="4">MBL fold metallo-hydrolase</fullName>
    </submittedName>
</protein>
<dbReference type="Pfam" id="PF10996">
    <property type="entry name" value="Beta-Casp"/>
    <property type="match status" value="1"/>
</dbReference>
<dbReference type="Pfam" id="PF07521">
    <property type="entry name" value="RMMBL"/>
    <property type="match status" value="1"/>
</dbReference>
<sequence>MKFTNLSRGNEIGSNSYLLECGRTNIVLDSGMHPKRDGLDSTPDFPLLRDRMIDTIFVTHSHLDHVGTLPLLQKEHPEADVYMSPETIDLADALLHNSVNVMRSRAIEEEILEYPLFEHYDVEEESKLWLPARTRNRFSVGRDEDPVTAEFFDAGHILGSVGVRLEHDGKSLFYTGDVHFEDQTISMAADFPRDHVDTLVMETTRGASERRPDYTRSSEITRLIDAIEETLERGGAVLIPVFAMGKTQELLTILHGCKQRGLLRDAPLHMGGLSTKMTTIFDRHAATTRRKNKGFRILREVDLQMRRRRDRSPLRPQAGGIYALSSGMMTEKTTSNQFARGFLKNPKNSIIFVGYADPASPAGAILEADRGDQIQLDHRYPAEPLNCDVHRFDFSGHATREELVHFATDVRPKKVVLVHGDTPALDWFQQTLSRELPDSEILIPQPGQALEL</sequence>
<dbReference type="KEGG" id="soa:G3M56_003465"/>
<dbReference type="GO" id="GO:0016787">
    <property type="term" value="F:hydrolase activity"/>
    <property type="evidence" value="ECO:0007669"/>
    <property type="project" value="UniProtKB-KW"/>
</dbReference>
<reference evidence="4 5" key="1">
    <citation type="submission" date="2020-12" db="EMBL/GenBank/DDBJ databases">
        <title>Sulforoseuscoccus oceanibium gen. nov., sp. nov., a representative of the phylum Verrucomicrobia with special cytoplasmic membrane, and proposal of Sulforoseuscoccusaceae fam. nov.</title>
        <authorList>
            <person name="Xi F."/>
        </authorList>
    </citation>
    <scope>NUCLEOTIDE SEQUENCE [LARGE SCALE GENOMIC DNA]</scope>
    <source>
        <strain evidence="4 5">T37</strain>
    </source>
</reference>
<keyword evidence="5" id="KW-1185">Reference proteome</keyword>
<dbReference type="AlphaFoldDB" id="A0A6B3LE98"/>
<feature type="domain" description="Beta-Casp" evidence="3">
    <location>
        <begin position="247"/>
        <end position="365"/>
    </location>
</feature>
<accession>A0A6B3LE98</accession>
<dbReference type="InterPro" id="IPR011108">
    <property type="entry name" value="RMMBL"/>
</dbReference>
<dbReference type="InterPro" id="IPR022712">
    <property type="entry name" value="Beta_Casp"/>
</dbReference>
<feature type="domain" description="Metallo-beta-lactamase" evidence="2">
    <location>
        <begin position="13"/>
        <end position="219"/>
    </location>
</feature>
<evidence type="ECO:0000259" key="3">
    <source>
        <dbReference type="SMART" id="SM01027"/>
    </source>
</evidence>
<evidence type="ECO:0000313" key="5">
    <source>
        <dbReference type="Proteomes" id="UP000475117"/>
    </source>
</evidence>
<dbReference type="RefSeq" id="WP_164365639.1">
    <property type="nucleotide sequence ID" value="NZ_CP066776.1"/>
</dbReference>
<dbReference type="SMART" id="SM01027">
    <property type="entry name" value="Beta-Casp"/>
    <property type="match status" value="1"/>
</dbReference>
<dbReference type="Gene3D" id="3.60.15.10">
    <property type="entry name" value="Ribonuclease Z/Hydroxyacylglutathione hydrolase-like"/>
    <property type="match status" value="1"/>
</dbReference>
<dbReference type="GO" id="GO:0004521">
    <property type="term" value="F:RNA endonuclease activity"/>
    <property type="evidence" value="ECO:0007669"/>
    <property type="project" value="TreeGrafter"/>
</dbReference>
<gene>
    <name evidence="4" type="ORF">G3M56_003465</name>
</gene>
<dbReference type="Pfam" id="PF00753">
    <property type="entry name" value="Lactamase_B"/>
    <property type="match status" value="1"/>
</dbReference>
<dbReference type="SUPFAM" id="SSF56281">
    <property type="entry name" value="Metallo-hydrolase/oxidoreductase"/>
    <property type="match status" value="1"/>
</dbReference>
<keyword evidence="1 4" id="KW-0378">Hydrolase</keyword>